<dbReference type="PROSITE" id="PS00108">
    <property type="entry name" value="PROTEIN_KINASE_ST"/>
    <property type="match status" value="1"/>
</dbReference>
<dbReference type="InterPro" id="IPR011009">
    <property type="entry name" value="Kinase-like_dom_sf"/>
</dbReference>
<dbReference type="PROSITE" id="PS00107">
    <property type="entry name" value="PROTEIN_KINASE_ATP"/>
    <property type="match status" value="1"/>
</dbReference>
<keyword evidence="3 9" id="KW-0418">Kinase</keyword>
<dbReference type="GO" id="GO:0005737">
    <property type="term" value="C:cytoplasm"/>
    <property type="evidence" value="ECO:0007669"/>
    <property type="project" value="TreeGrafter"/>
</dbReference>
<dbReference type="Gene3D" id="1.10.510.10">
    <property type="entry name" value="Transferase(Phosphotransferase) domain 1"/>
    <property type="match status" value="1"/>
</dbReference>
<keyword evidence="4 6" id="KW-0067">ATP-binding</keyword>
<evidence type="ECO:0000256" key="4">
    <source>
        <dbReference type="ARBA" id="ARBA00022840"/>
    </source>
</evidence>
<accession>A0A2S2PGE1</accession>
<evidence type="ECO:0000256" key="5">
    <source>
        <dbReference type="ARBA" id="ARBA00037982"/>
    </source>
</evidence>
<dbReference type="Gene3D" id="3.30.200.20">
    <property type="entry name" value="Phosphorylase Kinase, domain 1"/>
    <property type="match status" value="1"/>
</dbReference>
<gene>
    <name evidence="9" type="primary">wee_1</name>
    <name evidence="9" type="ORF">g.18344</name>
</gene>
<dbReference type="PROSITE" id="PS50011">
    <property type="entry name" value="PROTEIN_KINASE_DOM"/>
    <property type="match status" value="1"/>
</dbReference>
<name>A0A2S2PGE1_SCHGA</name>
<dbReference type="InterPro" id="IPR017441">
    <property type="entry name" value="Protein_kinase_ATP_BS"/>
</dbReference>
<dbReference type="EMBL" id="GGMR01015868">
    <property type="protein sequence ID" value="MBY28487.1"/>
    <property type="molecule type" value="Transcribed_RNA"/>
</dbReference>
<evidence type="ECO:0000259" key="8">
    <source>
        <dbReference type="PROSITE" id="PS50011"/>
    </source>
</evidence>
<dbReference type="SUPFAM" id="SSF56112">
    <property type="entry name" value="Protein kinase-like (PK-like)"/>
    <property type="match status" value="1"/>
</dbReference>
<sequence length="519" mass="59075">MDGVDIQRFFSPVTLLPRRLNFNDSDESSPCLIAANIQESPKTPPNHVQHIPPMTPASRKHRSALPLRFADHLASPSKADSPQKDELSYSPPIKRIRVLKLEEGIIDRSQSSIKSKLFENRNSNQLLNEVTISKPKQFSINPFSPAATDLRLKWTNNNNNNNNNESSTLDNWSKDLTNVELTDLKVSRYFKEFKVEDLIGKGDFGEVYKCINMLEGMPYAIKKTLKKVVGTRRENYARKEVYANAALFSHPNIVAYHSAWNESNSVFIQLEYCDGGNLDEMIFTKHHNFNDAAIERLLSHLSSGLHYMHTSKMVHLDIKPANIMISHSKFLEKDEDKVDRDIIYKIGDLGHVAHTDNLSDVEDGDGRYLPKEMLSGKYDSSTIMKVDIFSLGMTAYEAVSALRLPSDGPEWHFLRDGFVPDIEDFGLSLLIANMIDPNPLNRPNAIDVYKNITLKMSELTELSTLQFKREYLASCTKTRSTQCSPTKKITTTSKRVPIALSTWHKRRLVGQKSKRYYSF</sequence>
<evidence type="ECO:0000256" key="1">
    <source>
        <dbReference type="ARBA" id="ARBA00022679"/>
    </source>
</evidence>
<evidence type="ECO:0000256" key="2">
    <source>
        <dbReference type="ARBA" id="ARBA00022741"/>
    </source>
</evidence>
<dbReference type="Pfam" id="PF00069">
    <property type="entry name" value="Pkinase"/>
    <property type="match status" value="1"/>
</dbReference>
<evidence type="ECO:0000256" key="6">
    <source>
        <dbReference type="PROSITE-ProRule" id="PRU10141"/>
    </source>
</evidence>
<feature type="domain" description="Protein kinase" evidence="8">
    <location>
        <begin position="193"/>
        <end position="454"/>
    </location>
</feature>
<dbReference type="InterPro" id="IPR000719">
    <property type="entry name" value="Prot_kinase_dom"/>
</dbReference>
<dbReference type="GO" id="GO:0005524">
    <property type="term" value="F:ATP binding"/>
    <property type="evidence" value="ECO:0007669"/>
    <property type="project" value="UniProtKB-UniRule"/>
</dbReference>
<reference evidence="9" key="1">
    <citation type="submission" date="2018-04" db="EMBL/GenBank/DDBJ databases">
        <title>Transcriptome of Schizaphis graminum biotype I.</title>
        <authorList>
            <person name="Scully E.D."/>
            <person name="Geib S.M."/>
            <person name="Palmer N.A."/>
            <person name="Koch K."/>
            <person name="Bradshaw J."/>
            <person name="Heng-Moss T."/>
            <person name="Sarath G."/>
        </authorList>
    </citation>
    <scope>NUCLEOTIDE SEQUENCE</scope>
</reference>
<dbReference type="InterPro" id="IPR008271">
    <property type="entry name" value="Ser/Thr_kinase_AS"/>
</dbReference>
<dbReference type="GO" id="GO:0005634">
    <property type="term" value="C:nucleus"/>
    <property type="evidence" value="ECO:0007669"/>
    <property type="project" value="TreeGrafter"/>
</dbReference>
<organism evidence="9">
    <name type="scientific">Schizaphis graminum</name>
    <name type="common">Green bug aphid</name>
    <dbReference type="NCBI Taxonomy" id="13262"/>
    <lineage>
        <taxon>Eukaryota</taxon>
        <taxon>Metazoa</taxon>
        <taxon>Ecdysozoa</taxon>
        <taxon>Arthropoda</taxon>
        <taxon>Hexapoda</taxon>
        <taxon>Insecta</taxon>
        <taxon>Pterygota</taxon>
        <taxon>Neoptera</taxon>
        <taxon>Paraneoptera</taxon>
        <taxon>Hemiptera</taxon>
        <taxon>Sternorrhyncha</taxon>
        <taxon>Aphidomorpha</taxon>
        <taxon>Aphidoidea</taxon>
        <taxon>Aphididae</taxon>
        <taxon>Aphidini</taxon>
        <taxon>Schizaphis</taxon>
    </lineage>
</organism>
<comment type="similarity">
    <text evidence="5">Belongs to the protein kinase superfamily. Ser/Thr protein kinase family. GCN2 subfamily.</text>
</comment>
<dbReference type="PANTHER" id="PTHR11042:SF185">
    <property type="entry name" value="WEE1-LIKE PROTEIN KINASE"/>
    <property type="match status" value="1"/>
</dbReference>
<protein>
    <submittedName>
        <fullName evidence="9">Wee1-like protein kinase</fullName>
    </submittedName>
</protein>
<proteinExistence type="inferred from homology"/>
<evidence type="ECO:0000313" key="9">
    <source>
        <dbReference type="EMBL" id="MBY28487.1"/>
    </source>
</evidence>
<feature type="binding site" evidence="6">
    <location>
        <position position="223"/>
    </location>
    <ligand>
        <name>ATP</name>
        <dbReference type="ChEBI" id="CHEBI:30616"/>
    </ligand>
</feature>
<evidence type="ECO:0000256" key="7">
    <source>
        <dbReference type="SAM" id="MobiDB-lite"/>
    </source>
</evidence>
<dbReference type="GO" id="GO:0004713">
    <property type="term" value="F:protein tyrosine kinase activity"/>
    <property type="evidence" value="ECO:0007669"/>
    <property type="project" value="TreeGrafter"/>
</dbReference>
<dbReference type="InterPro" id="IPR050339">
    <property type="entry name" value="CC_SR_Kinase"/>
</dbReference>
<keyword evidence="2 6" id="KW-0547">Nucleotide-binding</keyword>
<feature type="region of interest" description="Disordered" evidence="7">
    <location>
        <begin position="39"/>
        <end position="62"/>
    </location>
</feature>
<evidence type="ECO:0000256" key="3">
    <source>
        <dbReference type="ARBA" id="ARBA00022777"/>
    </source>
</evidence>
<dbReference type="AlphaFoldDB" id="A0A2S2PGE1"/>
<keyword evidence="1" id="KW-0808">Transferase</keyword>
<dbReference type="PANTHER" id="PTHR11042">
    <property type="entry name" value="EUKARYOTIC TRANSLATION INITIATION FACTOR 2-ALPHA KINASE EIF2-ALPHA KINASE -RELATED"/>
    <property type="match status" value="1"/>
</dbReference>
<dbReference type="SMART" id="SM00220">
    <property type="entry name" value="S_TKc"/>
    <property type="match status" value="1"/>
</dbReference>